<evidence type="ECO:0000313" key="2">
    <source>
        <dbReference type="Proteomes" id="UP001056035"/>
    </source>
</evidence>
<name>A0ABY5DLZ4_9ACTN</name>
<dbReference type="RefSeq" id="WP_254569103.1">
    <property type="nucleotide sequence ID" value="NZ_CP098502.1"/>
</dbReference>
<evidence type="ECO:0000313" key="1">
    <source>
        <dbReference type="EMBL" id="UTI62365.1"/>
    </source>
</evidence>
<keyword evidence="2" id="KW-1185">Reference proteome</keyword>
<dbReference type="Proteomes" id="UP001056035">
    <property type="component" value="Chromosome"/>
</dbReference>
<reference evidence="1 2" key="1">
    <citation type="submission" date="2022-06" db="EMBL/GenBank/DDBJ databases">
        <title>Paraconexibacter antarcticus.</title>
        <authorList>
            <person name="Kim C.S."/>
        </authorList>
    </citation>
    <scope>NUCLEOTIDE SEQUENCE [LARGE SCALE GENOMIC DNA]</scope>
    <source>
        <strain evidence="1 2">02-257</strain>
    </source>
</reference>
<sequence length="86" mass="9734">MPRFTPRLSPWVAALQAGFIAREHYLKLHPDDRALLRDLVAKSKGLPRNLTAAERGEVRRIVAELDARGAVWKLAPVGKRLRTGRR</sequence>
<accession>A0ABY5DLZ4</accession>
<organism evidence="1 2">
    <name type="scientific">Paraconexibacter antarcticus</name>
    <dbReference type="NCBI Taxonomy" id="2949664"/>
    <lineage>
        <taxon>Bacteria</taxon>
        <taxon>Bacillati</taxon>
        <taxon>Actinomycetota</taxon>
        <taxon>Thermoleophilia</taxon>
        <taxon>Solirubrobacterales</taxon>
        <taxon>Paraconexibacteraceae</taxon>
        <taxon>Paraconexibacter</taxon>
    </lineage>
</organism>
<protein>
    <submittedName>
        <fullName evidence="1">Uncharacterized protein</fullName>
    </submittedName>
</protein>
<gene>
    <name evidence="1" type="ORF">NBH00_13440</name>
</gene>
<proteinExistence type="predicted"/>
<dbReference type="EMBL" id="CP098502">
    <property type="protein sequence ID" value="UTI62365.1"/>
    <property type="molecule type" value="Genomic_DNA"/>
</dbReference>